<dbReference type="InParanoid" id="M1DDB7"/>
<name>M1DDB7_SOLTU</name>
<dbReference type="AlphaFoldDB" id="M1DDB7"/>
<dbReference type="PaxDb" id="4113-PGSC0003DMT400087188"/>
<dbReference type="Gramene" id="PGSC0003DMT400087188">
    <property type="protein sequence ID" value="PGSC0003DMT400087188"/>
    <property type="gene ID" value="PGSC0003DMG400036759"/>
</dbReference>
<keyword evidence="2" id="KW-1185">Reference proteome</keyword>
<dbReference type="EnsemblPlants" id="PGSC0003DMT400087188">
    <property type="protein sequence ID" value="PGSC0003DMT400087188"/>
    <property type="gene ID" value="PGSC0003DMG400036759"/>
</dbReference>
<dbReference type="Gramene" id="RHC10H1G0853.2.1">
    <property type="protein sequence ID" value="RHC10H1G0853.2.1.cds.1"/>
    <property type="gene ID" value="RHC10H1G0853.2"/>
</dbReference>
<evidence type="ECO:0000313" key="1">
    <source>
        <dbReference type="EnsemblPlants" id="PGSC0003DMT400087188"/>
    </source>
</evidence>
<reference evidence="2" key="1">
    <citation type="journal article" date="2011" name="Nature">
        <title>Genome sequence and analysis of the tuber crop potato.</title>
        <authorList>
            <consortium name="The Potato Genome Sequencing Consortium"/>
        </authorList>
    </citation>
    <scope>NUCLEOTIDE SEQUENCE [LARGE SCALE GENOMIC DNA]</scope>
    <source>
        <strain evidence="2">cv. DM1-3 516 R44</strain>
    </source>
</reference>
<protein>
    <submittedName>
        <fullName evidence="1">Uncharacterized protein</fullName>
    </submittedName>
</protein>
<accession>M1DDB7</accession>
<sequence length="152" mass="17112">MRMQEISQGVDNSSQHLFKYGGKRGGYGFRSNLNFSSNLVGFLHDLILPETKTSNISTCFLRDILNTVDFEMGLQQEILQRVYLLAYSRKLGHEISNLSSSDGHSIQLGVHLSKDFQGGIEFSSRHRCGGRGFRFHRVAANVSESVLRSQNE</sequence>
<proteinExistence type="predicted"/>
<dbReference type="HOGENOM" id="CLU_1725510_0_0_1"/>
<dbReference type="Proteomes" id="UP000011115">
    <property type="component" value="Unassembled WGS sequence"/>
</dbReference>
<organism evidence="1 2">
    <name type="scientific">Solanum tuberosum</name>
    <name type="common">Potato</name>
    <dbReference type="NCBI Taxonomy" id="4113"/>
    <lineage>
        <taxon>Eukaryota</taxon>
        <taxon>Viridiplantae</taxon>
        <taxon>Streptophyta</taxon>
        <taxon>Embryophyta</taxon>
        <taxon>Tracheophyta</taxon>
        <taxon>Spermatophyta</taxon>
        <taxon>Magnoliopsida</taxon>
        <taxon>eudicotyledons</taxon>
        <taxon>Gunneridae</taxon>
        <taxon>Pentapetalae</taxon>
        <taxon>asterids</taxon>
        <taxon>lamiids</taxon>
        <taxon>Solanales</taxon>
        <taxon>Solanaceae</taxon>
        <taxon>Solanoideae</taxon>
        <taxon>Solaneae</taxon>
        <taxon>Solanum</taxon>
    </lineage>
</organism>
<reference evidence="1" key="2">
    <citation type="submission" date="2015-06" db="UniProtKB">
        <authorList>
            <consortium name="EnsemblPlants"/>
        </authorList>
    </citation>
    <scope>IDENTIFICATION</scope>
    <source>
        <strain evidence="1">DM1-3 516 R44</strain>
    </source>
</reference>
<evidence type="ECO:0000313" key="2">
    <source>
        <dbReference type="Proteomes" id="UP000011115"/>
    </source>
</evidence>